<proteinExistence type="predicted"/>
<evidence type="ECO:0000256" key="1">
    <source>
        <dbReference type="SAM" id="SignalP"/>
    </source>
</evidence>
<name>A0A2M4DDV3_ANODA</name>
<dbReference type="EMBL" id="GGFL01011453">
    <property type="protein sequence ID" value="MBW75631.1"/>
    <property type="molecule type" value="Transcribed_RNA"/>
</dbReference>
<accession>A0A2M4DDV3</accession>
<protein>
    <submittedName>
        <fullName evidence="2">Putative secreted protein</fullName>
    </submittedName>
</protein>
<reference evidence="2" key="1">
    <citation type="submission" date="2018-01" db="EMBL/GenBank/DDBJ databases">
        <title>An insight into the sialome of Amazonian anophelines.</title>
        <authorList>
            <person name="Ribeiro J.M."/>
            <person name="Scarpassa V."/>
            <person name="Calvo E."/>
        </authorList>
    </citation>
    <scope>NUCLEOTIDE SEQUENCE</scope>
</reference>
<organism evidence="2">
    <name type="scientific">Anopheles darlingi</name>
    <name type="common">Mosquito</name>
    <dbReference type="NCBI Taxonomy" id="43151"/>
    <lineage>
        <taxon>Eukaryota</taxon>
        <taxon>Metazoa</taxon>
        <taxon>Ecdysozoa</taxon>
        <taxon>Arthropoda</taxon>
        <taxon>Hexapoda</taxon>
        <taxon>Insecta</taxon>
        <taxon>Pterygota</taxon>
        <taxon>Neoptera</taxon>
        <taxon>Endopterygota</taxon>
        <taxon>Diptera</taxon>
        <taxon>Nematocera</taxon>
        <taxon>Culicoidea</taxon>
        <taxon>Culicidae</taxon>
        <taxon>Anophelinae</taxon>
        <taxon>Anopheles</taxon>
    </lineage>
</organism>
<feature type="signal peptide" evidence="1">
    <location>
        <begin position="1"/>
        <end position="20"/>
    </location>
</feature>
<sequence length="69" mass="7844">MPHDLLLLMVLCVCVWRGVAQCTSVHPVPFAVMWTLIEHLERRIAGVHFAHKHTPIADRLQGSVVVDHR</sequence>
<feature type="chain" id="PRO_5014766492" evidence="1">
    <location>
        <begin position="21"/>
        <end position="69"/>
    </location>
</feature>
<keyword evidence="1" id="KW-0732">Signal</keyword>
<dbReference type="AlphaFoldDB" id="A0A2M4DDV3"/>
<evidence type="ECO:0000313" key="2">
    <source>
        <dbReference type="EMBL" id="MBW75631.1"/>
    </source>
</evidence>